<organism evidence="2 3">
    <name type="scientific">Mycena metata</name>
    <dbReference type="NCBI Taxonomy" id="1033252"/>
    <lineage>
        <taxon>Eukaryota</taxon>
        <taxon>Fungi</taxon>
        <taxon>Dikarya</taxon>
        <taxon>Basidiomycota</taxon>
        <taxon>Agaricomycotina</taxon>
        <taxon>Agaricomycetes</taxon>
        <taxon>Agaricomycetidae</taxon>
        <taxon>Agaricales</taxon>
        <taxon>Marasmiineae</taxon>
        <taxon>Mycenaceae</taxon>
        <taxon>Mycena</taxon>
    </lineage>
</organism>
<dbReference type="InterPro" id="IPR035892">
    <property type="entry name" value="C2_domain_sf"/>
</dbReference>
<evidence type="ECO:0000313" key="3">
    <source>
        <dbReference type="Proteomes" id="UP001215598"/>
    </source>
</evidence>
<protein>
    <recommendedName>
        <fullName evidence="1">C2 domain-containing protein</fullName>
    </recommendedName>
</protein>
<sequence length="270" mass="30221">MAQHYSLLIVSAQDIVWDSGRLDRNPKLYATVTLDGNENPISRTPVFKRSLQPEWKFTMNFTFIPRRADPFLGKCQIGITELLYQCNSGQAVQLNVVTNAKVCGRLTVLLERSEEAATHATERMQKTAEILSSGGSGFDTADTTVKVAAAHNDLATALDACLNRLDVFVKMGDKLAQIHPYVSTAWTILTSVYQAVKQQHEMDNQVVDLVKTMVEVYSFEEEIYFVPDKIKVLEDSLLKISQHTLECANFLEEYKQHGFAGQSCGLYASM</sequence>
<dbReference type="Proteomes" id="UP001215598">
    <property type="component" value="Unassembled WGS sequence"/>
</dbReference>
<reference evidence="2" key="1">
    <citation type="submission" date="2023-03" db="EMBL/GenBank/DDBJ databases">
        <title>Massive genome expansion in bonnet fungi (Mycena s.s.) driven by repeated elements and novel gene families across ecological guilds.</title>
        <authorList>
            <consortium name="Lawrence Berkeley National Laboratory"/>
            <person name="Harder C.B."/>
            <person name="Miyauchi S."/>
            <person name="Viragh M."/>
            <person name="Kuo A."/>
            <person name="Thoen E."/>
            <person name="Andreopoulos B."/>
            <person name="Lu D."/>
            <person name="Skrede I."/>
            <person name="Drula E."/>
            <person name="Henrissat B."/>
            <person name="Morin E."/>
            <person name="Kohler A."/>
            <person name="Barry K."/>
            <person name="LaButti K."/>
            <person name="Morin E."/>
            <person name="Salamov A."/>
            <person name="Lipzen A."/>
            <person name="Mereny Z."/>
            <person name="Hegedus B."/>
            <person name="Baldrian P."/>
            <person name="Stursova M."/>
            <person name="Weitz H."/>
            <person name="Taylor A."/>
            <person name="Grigoriev I.V."/>
            <person name="Nagy L.G."/>
            <person name="Martin F."/>
            <person name="Kauserud H."/>
        </authorList>
    </citation>
    <scope>NUCLEOTIDE SEQUENCE</scope>
    <source>
        <strain evidence="2">CBHHK182m</strain>
    </source>
</reference>
<keyword evidence="3" id="KW-1185">Reference proteome</keyword>
<dbReference type="CDD" id="cd00030">
    <property type="entry name" value="C2"/>
    <property type="match status" value="1"/>
</dbReference>
<dbReference type="PROSITE" id="PS50004">
    <property type="entry name" value="C2"/>
    <property type="match status" value="1"/>
</dbReference>
<evidence type="ECO:0000313" key="2">
    <source>
        <dbReference type="EMBL" id="KAJ7752363.1"/>
    </source>
</evidence>
<proteinExistence type="predicted"/>
<evidence type="ECO:0000259" key="1">
    <source>
        <dbReference type="PROSITE" id="PS50004"/>
    </source>
</evidence>
<accession>A0AAD7IXE0</accession>
<dbReference type="EMBL" id="JARKIB010000059">
    <property type="protein sequence ID" value="KAJ7752363.1"/>
    <property type="molecule type" value="Genomic_DNA"/>
</dbReference>
<dbReference type="InterPro" id="IPR000008">
    <property type="entry name" value="C2_dom"/>
</dbReference>
<dbReference type="SUPFAM" id="SSF49562">
    <property type="entry name" value="C2 domain (Calcium/lipid-binding domain, CaLB)"/>
    <property type="match status" value="1"/>
</dbReference>
<name>A0AAD7IXE0_9AGAR</name>
<feature type="domain" description="C2" evidence="1">
    <location>
        <begin position="1"/>
        <end position="119"/>
    </location>
</feature>
<dbReference type="Gene3D" id="2.60.40.150">
    <property type="entry name" value="C2 domain"/>
    <property type="match status" value="1"/>
</dbReference>
<gene>
    <name evidence="2" type="ORF">B0H16DRAFT_1691098</name>
</gene>
<dbReference type="Pfam" id="PF00168">
    <property type="entry name" value="C2"/>
    <property type="match status" value="1"/>
</dbReference>
<dbReference type="AlphaFoldDB" id="A0AAD7IXE0"/>
<comment type="caution">
    <text evidence="2">The sequence shown here is derived from an EMBL/GenBank/DDBJ whole genome shotgun (WGS) entry which is preliminary data.</text>
</comment>